<dbReference type="Proteomes" id="UP000828941">
    <property type="component" value="Chromosome 9"/>
</dbReference>
<accession>A0ACB9MKA5</accession>
<keyword evidence="2" id="KW-1185">Reference proteome</keyword>
<organism evidence="1 2">
    <name type="scientific">Bauhinia variegata</name>
    <name type="common">Purple orchid tree</name>
    <name type="synonym">Phanera variegata</name>
    <dbReference type="NCBI Taxonomy" id="167791"/>
    <lineage>
        <taxon>Eukaryota</taxon>
        <taxon>Viridiplantae</taxon>
        <taxon>Streptophyta</taxon>
        <taxon>Embryophyta</taxon>
        <taxon>Tracheophyta</taxon>
        <taxon>Spermatophyta</taxon>
        <taxon>Magnoliopsida</taxon>
        <taxon>eudicotyledons</taxon>
        <taxon>Gunneridae</taxon>
        <taxon>Pentapetalae</taxon>
        <taxon>rosids</taxon>
        <taxon>fabids</taxon>
        <taxon>Fabales</taxon>
        <taxon>Fabaceae</taxon>
        <taxon>Cercidoideae</taxon>
        <taxon>Cercideae</taxon>
        <taxon>Bauhiniinae</taxon>
        <taxon>Bauhinia</taxon>
    </lineage>
</organism>
<proteinExistence type="predicted"/>
<name>A0ACB9MKA5_BAUVA</name>
<comment type="caution">
    <text evidence="1">The sequence shown here is derived from an EMBL/GenBank/DDBJ whole genome shotgun (WGS) entry which is preliminary data.</text>
</comment>
<dbReference type="EMBL" id="CM039434">
    <property type="protein sequence ID" value="KAI4323914.1"/>
    <property type="molecule type" value="Genomic_DNA"/>
</dbReference>
<evidence type="ECO:0000313" key="2">
    <source>
        <dbReference type="Proteomes" id="UP000828941"/>
    </source>
</evidence>
<evidence type="ECO:0000313" key="1">
    <source>
        <dbReference type="EMBL" id="KAI4323914.1"/>
    </source>
</evidence>
<reference evidence="1 2" key="1">
    <citation type="journal article" date="2022" name="DNA Res.">
        <title>Chromosomal-level genome assembly of the orchid tree Bauhinia variegata (Leguminosae; Cercidoideae) supports the allotetraploid origin hypothesis of Bauhinia.</title>
        <authorList>
            <person name="Zhong Y."/>
            <person name="Chen Y."/>
            <person name="Zheng D."/>
            <person name="Pang J."/>
            <person name="Liu Y."/>
            <person name="Luo S."/>
            <person name="Meng S."/>
            <person name="Qian L."/>
            <person name="Wei D."/>
            <person name="Dai S."/>
            <person name="Zhou R."/>
        </authorList>
    </citation>
    <scope>NUCLEOTIDE SEQUENCE [LARGE SCALE GENOMIC DNA]</scope>
    <source>
        <strain evidence="1">BV-YZ2020</strain>
    </source>
</reference>
<sequence length="323" mass="36686">MMSETCKVAQNNISSYACRNNSRCVDTDNGYRCHCKNGYEGNPYLPKGCQDIDECDESRKTSKHNCSRNQDCRNTDGSFECFCKKGYKEETGLCQKIQEGYLLIKVVIVAGVGFIALLVGMSTIYLVYQKRKLIKLKERFFRQNGGFILQQQISKREDSSKSTTQIFTAEELKKATKNYDDSLIVGTGGYGEKAFSFNRPQEKRNLAMHFLTAFKENCLLDVIESGIVKDENKEEVMEVAVLASKCLRLTGKERPSMKEVAMVLEGMMMMNKHPWGSSNIELNLEETEYLLNEKSGIFERGESTSHQNTSIRDHVLIPLDDGR</sequence>
<gene>
    <name evidence="1" type="ORF">L6164_023487</name>
</gene>
<protein>
    <submittedName>
        <fullName evidence="1">Uncharacterized protein</fullName>
    </submittedName>
</protein>